<accession>A0A4U0SI20</accession>
<dbReference type="Proteomes" id="UP000305778">
    <property type="component" value="Unassembled WGS sequence"/>
</dbReference>
<proteinExistence type="predicted"/>
<reference evidence="2 3" key="1">
    <citation type="submission" date="2019-04" db="EMBL/GenBank/DDBJ databases">
        <title>Streptomyces oryziradicis sp. nov., a novel actinomycete isolated from rhizosphere soil of rice (Oryza sativa L.).</title>
        <authorList>
            <person name="Li C."/>
        </authorList>
    </citation>
    <scope>NUCLEOTIDE SEQUENCE [LARGE SCALE GENOMIC DNA]</scope>
    <source>
        <strain evidence="2 3">NEAU-C40</strain>
    </source>
</reference>
<dbReference type="EMBL" id="SUMC01000024">
    <property type="protein sequence ID" value="TKA09196.1"/>
    <property type="molecule type" value="Genomic_DNA"/>
</dbReference>
<dbReference type="AlphaFoldDB" id="A0A4U0SI20"/>
<name>A0A4U0SI20_9ACTN</name>
<evidence type="ECO:0000313" key="2">
    <source>
        <dbReference type="EMBL" id="TKA09196.1"/>
    </source>
</evidence>
<sequence length="61" mass="6390">MPRVELAGSAVADVRHLLAELIENATAFSPPETAVTVRGAGRPASVPFRRPSGPPERNGRG</sequence>
<keyword evidence="2" id="KW-0808">Transferase</keyword>
<feature type="region of interest" description="Disordered" evidence="1">
    <location>
        <begin position="34"/>
        <end position="61"/>
    </location>
</feature>
<keyword evidence="3" id="KW-1185">Reference proteome</keyword>
<gene>
    <name evidence="2" type="ORF">FCI23_24250</name>
</gene>
<protein>
    <submittedName>
        <fullName evidence="2">Sensor histidine kinase</fullName>
    </submittedName>
</protein>
<evidence type="ECO:0000313" key="3">
    <source>
        <dbReference type="Proteomes" id="UP000305778"/>
    </source>
</evidence>
<organism evidence="2 3">
    <name type="scientific">Actinacidiphila oryziradicis</name>
    <dbReference type="NCBI Taxonomy" id="2571141"/>
    <lineage>
        <taxon>Bacteria</taxon>
        <taxon>Bacillati</taxon>
        <taxon>Actinomycetota</taxon>
        <taxon>Actinomycetes</taxon>
        <taxon>Kitasatosporales</taxon>
        <taxon>Streptomycetaceae</taxon>
        <taxon>Actinacidiphila</taxon>
    </lineage>
</organism>
<keyword evidence="2" id="KW-0418">Kinase</keyword>
<evidence type="ECO:0000256" key="1">
    <source>
        <dbReference type="SAM" id="MobiDB-lite"/>
    </source>
</evidence>
<dbReference type="GO" id="GO:0016301">
    <property type="term" value="F:kinase activity"/>
    <property type="evidence" value="ECO:0007669"/>
    <property type="project" value="UniProtKB-KW"/>
</dbReference>
<dbReference type="RefSeq" id="WP_136726039.1">
    <property type="nucleotide sequence ID" value="NZ_SUMC01000024.1"/>
</dbReference>
<comment type="caution">
    <text evidence="2">The sequence shown here is derived from an EMBL/GenBank/DDBJ whole genome shotgun (WGS) entry which is preliminary data.</text>
</comment>